<evidence type="ECO:0008006" key="3">
    <source>
        <dbReference type="Google" id="ProtNLM"/>
    </source>
</evidence>
<organism evidence="1 2">
    <name type="scientific">Segatella copri</name>
    <dbReference type="NCBI Taxonomy" id="165179"/>
    <lineage>
        <taxon>Bacteria</taxon>
        <taxon>Pseudomonadati</taxon>
        <taxon>Bacteroidota</taxon>
        <taxon>Bacteroidia</taxon>
        <taxon>Bacteroidales</taxon>
        <taxon>Prevotellaceae</taxon>
        <taxon>Segatella</taxon>
    </lineage>
</organism>
<proteinExistence type="predicted"/>
<name>A0A6A7VNL7_9BACT</name>
<sequence>MELFLYQIINHVKEGMPGLSLVDENYGQLENIDQSDTDMYPVTFPAVLIDLQEASWSNLEGKSQKGTVKVNVQLLIDCYDDTHYNSGTMDAIKERSAMVEELHRLLQGYRPKEDGALVRETSKFYTANHGIKVYEMVYSVVATDIIKETQTIAPPHKVMISLKRL</sequence>
<gene>
    <name evidence="1" type="ORF">F7D42_11220</name>
</gene>
<reference evidence="1 2" key="1">
    <citation type="submission" date="2019-09" db="EMBL/GenBank/DDBJ databases">
        <title>Distinct polysaccharide growth profiles of human intestinal Prevotella copri isolates.</title>
        <authorList>
            <person name="Fehlner-Peach H."/>
            <person name="Magnabosco C."/>
            <person name="Raghavan V."/>
            <person name="Scher J.U."/>
            <person name="Tett A."/>
            <person name="Cox L.M."/>
            <person name="Gottsegen C."/>
            <person name="Watters A."/>
            <person name="Wiltshire- Gordon J.D."/>
            <person name="Segata N."/>
            <person name="Bonneau R."/>
            <person name="Littman D.R."/>
        </authorList>
    </citation>
    <scope>NUCLEOTIDE SEQUENCE [LARGE SCALE GENOMIC DNA]</scope>
    <source>
        <strain evidence="1 2">BVe41219</strain>
    </source>
</reference>
<evidence type="ECO:0000313" key="2">
    <source>
        <dbReference type="Proteomes" id="UP000358159"/>
    </source>
</evidence>
<evidence type="ECO:0000313" key="1">
    <source>
        <dbReference type="EMBL" id="MQO56263.1"/>
    </source>
</evidence>
<dbReference type="EMBL" id="VZAZ01000049">
    <property type="protein sequence ID" value="MQO56263.1"/>
    <property type="molecule type" value="Genomic_DNA"/>
</dbReference>
<accession>A0A6A7VNL7</accession>
<dbReference type="RefSeq" id="WP_153095089.1">
    <property type="nucleotide sequence ID" value="NZ_VZAK01000007.1"/>
</dbReference>
<comment type="caution">
    <text evidence="1">The sequence shown here is derived from an EMBL/GenBank/DDBJ whole genome shotgun (WGS) entry which is preliminary data.</text>
</comment>
<dbReference type="Proteomes" id="UP000358159">
    <property type="component" value="Unassembled WGS sequence"/>
</dbReference>
<dbReference type="AlphaFoldDB" id="A0A6A7VNL7"/>
<protein>
    <recommendedName>
        <fullName evidence="3">DUF4255 domain-containing protein</fullName>
    </recommendedName>
</protein>